<keyword evidence="1" id="KW-0812">Transmembrane</keyword>
<dbReference type="EMBL" id="CP165727">
    <property type="protein sequence ID" value="XDV64760.1"/>
    <property type="molecule type" value="Genomic_DNA"/>
</dbReference>
<evidence type="ECO:0000313" key="2">
    <source>
        <dbReference type="EMBL" id="XDV64760.1"/>
    </source>
</evidence>
<evidence type="ECO:0000256" key="1">
    <source>
        <dbReference type="SAM" id="Phobius"/>
    </source>
</evidence>
<feature type="transmembrane region" description="Helical" evidence="1">
    <location>
        <begin position="82"/>
        <end position="104"/>
    </location>
</feature>
<dbReference type="AlphaFoldDB" id="A0AB39Y3Z2"/>
<keyword evidence="1" id="KW-0472">Membrane</keyword>
<dbReference type="RefSeq" id="WP_369778098.1">
    <property type="nucleotide sequence ID" value="NZ_CP165727.1"/>
</dbReference>
<accession>A0AB39Y3Z2</accession>
<sequence length="110" mass="11205">MPDQERRMTRGQLGCLIALPAGVGTGVLGAVLLNAAWRACGVGVNGSANGLALLFYGALLALLATAWWGVLVGCVGRRNPAAGLLGGLAGAVVMVWVFVALLQVPDGYRC</sequence>
<feature type="transmembrane region" description="Helical" evidence="1">
    <location>
        <begin position="53"/>
        <end position="75"/>
    </location>
</feature>
<feature type="transmembrane region" description="Helical" evidence="1">
    <location>
        <begin position="12"/>
        <end position="33"/>
    </location>
</feature>
<evidence type="ECO:0008006" key="3">
    <source>
        <dbReference type="Google" id="ProtNLM"/>
    </source>
</evidence>
<keyword evidence="1" id="KW-1133">Transmembrane helix</keyword>
<organism evidence="2">
    <name type="scientific">Streptomyces sp. R33</name>
    <dbReference type="NCBI Taxonomy" id="3238629"/>
    <lineage>
        <taxon>Bacteria</taxon>
        <taxon>Bacillati</taxon>
        <taxon>Actinomycetota</taxon>
        <taxon>Actinomycetes</taxon>
        <taxon>Kitasatosporales</taxon>
        <taxon>Streptomycetaceae</taxon>
        <taxon>Streptomyces</taxon>
    </lineage>
</organism>
<name>A0AB39Y3Z2_9ACTN</name>
<reference evidence="2" key="1">
    <citation type="submission" date="2024-08" db="EMBL/GenBank/DDBJ databases">
        <authorList>
            <person name="Yu S.T."/>
        </authorList>
    </citation>
    <scope>NUCLEOTIDE SEQUENCE</scope>
    <source>
        <strain evidence="2">R33</strain>
    </source>
</reference>
<protein>
    <recommendedName>
        <fullName evidence="3">Integral membrane protein</fullName>
    </recommendedName>
</protein>
<proteinExistence type="predicted"/>
<gene>
    <name evidence="2" type="ORF">AB5J51_18340</name>
</gene>